<dbReference type="AlphaFoldDB" id="A0A4S4A4E3"/>
<dbReference type="Proteomes" id="UP000307507">
    <property type="component" value="Unassembled WGS sequence"/>
</dbReference>
<organism evidence="1 2">
    <name type="scientific">Flavobacterium supellecticarium</name>
    <dbReference type="NCBI Taxonomy" id="2565924"/>
    <lineage>
        <taxon>Bacteria</taxon>
        <taxon>Pseudomonadati</taxon>
        <taxon>Bacteroidota</taxon>
        <taxon>Flavobacteriia</taxon>
        <taxon>Flavobacteriales</taxon>
        <taxon>Flavobacteriaceae</taxon>
        <taxon>Flavobacterium</taxon>
    </lineage>
</organism>
<keyword evidence="2" id="KW-1185">Reference proteome</keyword>
<dbReference type="OrthoDB" id="1360094at2"/>
<accession>A0A4S4A4E3</accession>
<protein>
    <submittedName>
        <fullName evidence="1">Uncharacterized protein</fullName>
    </submittedName>
</protein>
<comment type="caution">
    <text evidence="1">The sequence shown here is derived from an EMBL/GenBank/DDBJ whole genome shotgun (WGS) entry which is preliminary data.</text>
</comment>
<sequence>MLTGLPLTTTAQETSYTYQDSTAISKPGTGGIRYFGDLSIQYNIDSTGKIVVCTLTLNTVIVGIVSLTGTNPVYQFNVKAGLGSANGTLTLNLVYPPLIATLKGDFSYSVSANNTRYPFMGDLVGWYIPN</sequence>
<name>A0A4S4A4E3_9FLAO</name>
<evidence type="ECO:0000313" key="2">
    <source>
        <dbReference type="Proteomes" id="UP000307507"/>
    </source>
</evidence>
<gene>
    <name evidence="1" type="ORF">E6C50_02910</name>
</gene>
<evidence type="ECO:0000313" key="1">
    <source>
        <dbReference type="EMBL" id="THF53168.1"/>
    </source>
</evidence>
<reference evidence="1 2" key="1">
    <citation type="submission" date="2019-04" db="EMBL/GenBank/DDBJ databases">
        <title>Flavobacterium sp. nov. isolated from construction timber.</title>
        <authorList>
            <person name="Lin S.-Y."/>
            <person name="Chang C.-T."/>
            <person name="Young C.-C."/>
        </authorList>
    </citation>
    <scope>NUCLEOTIDE SEQUENCE [LARGE SCALE GENOMIC DNA]</scope>
    <source>
        <strain evidence="1 2">CC-CTC003</strain>
    </source>
</reference>
<proteinExistence type="predicted"/>
<dbReference type="EMBL" id="SSNZ01000001">
    <property type="protein sequence ID" value="THF53168.1"/>
    <property type="molecule type" value="Genomic_DNA"/>
</dbReference>